<dbReference type="GO" id="GO:0016787">
    <property type="term" value="F:hydrolase activity"/>
    <property type="evidence" value="ECO:0007669"/>
    <property type="project" value="UniProtKB-KW"/>
</dbReference>
<comment type="similarity">
    <text evidence="2">Belongs to the HAD-like hydrolase superfamily. CbbY/CbbZ/Gph/YieH family.</text>
</comment>
<dbReference type="Pfam" id="PF13419">
    <property type="entry name" value="HAD_2"/>
    <property type="match status" value="1"/>
</dbReference>
<evidence type="ECO:0000256" key="1">
    <source>
        <dbReference type="ARBA" id="ARBA00001946"/>
    </source>
</evidence>
<evidence type="ECO:0000256" key="5">
    <source>
        <dbReference type="ARBA" id="ARBA00023277"/>
    </source>
</evidence>
<dbReference type="InterPro" id="IPR006439">
    <property type="entry name" value="HAD-SF_hydro_IA"/>
</dbReference>
<dbReference type="InterPro" id="IPR041492">
    <property type="entry name" value="HAD_2"/>
</dbReference>
<name>A0A431U8N3_9BACT</name>
<keyword evidence="5" id="KW-0119">Carbohydrate metabolism</keyword>
<keyword evidence="3" id="KW-0479">Metal-binding</keyword>
<evidence type="ECO:0000256" key="3">
    <source>
        <dbReference type="ARBA" id="ARBA00022723"/>
    </source>
</evidence>
<protein>
    <submittedName>
        <fullName evidence="6">HAD family hydrolase</fullName>
    </submittedName>
</protein>
<evidence type="ECO:0000313" key="6">
    <source>
        <dbReference type="EMBL" id="RTQ53603.1"/>
    </source>
</evidence>
<dbReference type="SFLD" id="SFLDS00003">
    <property type="entry name" value="Haloacid_Dehalogenase"/>
    <property type="match status" value="1"/>
</dbReference>
<dbReference type="InterPro" id="IPR036412">
    <property type="entry name" value="HAD-like_sf"/>
</dbReference>
<dbReference type="NCBIfam" id="TIGR01509">
    <property type="entry name" value="HAD-SF-IA-v3"/>
    <property type="match status" value="1"/>
</dbReference>
<evidence type="ECO:0000256" key="2">
    <source>
        <dbReference type="ARBA" id="ARBA00006171"/>
    </source>
</evidence>
<dbReference type="Proteomes" id="UP000282184">
    <property type="component" value="Unassembled WGS sequence"/>
</dbReference>
<dbReference type="InterPro" id="IPR023214">
    <property type="entry name" value="HAD_sf"/>
</dbReference>
<dbReference type="Gene3D" id="1.10.150.240">
    <property type="entry name" value="Putative phosphatase, domain 2"/>
    <property type="match status" value="1"/>
</dbReference>
<dbReference type="AlphaFoldDB" id="A0A431U8N3"/>
<comment type="cofactor">
    <cofactor evidence="1">
        <name>Mg(2+)</name>
        <dbReference type="ChEBI" id="CHEBI:18420"/>
    </cofactor>
</comment>
<dbReference type="SFLD" id="SFLDG01129">
    <property type="entry name" value="C1.5:_HAD__Beta-PGM__Phosphata"/>
    <property type="match status" value="1"/>
</dbReference>
<sequence length="269" mass="30575">MKKERQMVPRARSPPSALFLLLPQSCCPMLQASDYALIFDMDGVLIDNTRTQARAFQLLFRELGLETKALPLLHRLNGMPATNILKTIFQNPVPEKELKQYADRREFLYRVLYWEKRREVAGLTRFLEAARAAGFRIGLGTGSASETIDYIVDHLDLRRHFDVIIGKDDVDRGKPYADTYSVVSRRLGIPPERCLVFEDAILGEQAAYKAGMRCLAVSTTLPARQFQAPLAVIKDFTDLTPERVLALLEEHPKVPKPSKELAGRQYMRL</sequence>
<dbReference type="PRINTS" id="PR00413">
    <property type="entry name" value="HADHALOGNASE"/>
</dbReference>
<dbReference type="GO" id="GO:0046872">
    <property type="term" value="F:metal ion binding"/>
    <property type="evidence" value="ECO:0007669"/>
    <property type="project" value="UniProtKB-KW"/>
</dbReference>
<reference evidence="6 7" key="1">
    <citation type="submission" date="2018-12" db="EMBL/GenBank/DDBJ databases">
        <title>Hymenobacter gummosus sp. nov., isolated from a spring.</title>
        <authorList>
            <person name="Nie L."/>
        </authorList>
    </citation>
    <scope>NUCLEOTIDE SEQUENCE [LARGE SCALE GENOMIC DNA]</scope>
    <source>
        <strain evidence="6 7">KCTC 52166</strain>
    </source>
</reference>
<dbReference type="InterPro" id="IPR023198">
    <property type="entry name" value="PGP-like_dom2"/>
</dbReference>
<dbReference type="InterPro" id="IPR051600">
    <property type="entry name" value="Beta-PGM-like"/>
</dbReference>
<evidence type="ECO:0000313" key="7">
    <source>
        <dbReference type="Proteomes" id="UP000282184"/>
    </source>
</evidence>
<keyword evidence="6" id="KW-0378">Hydrolase</keyword>
<accession>A0A431U8N3</accession>
<gene>
    <name evidence="6" type="ORF">EJV47_02375</name>
</gene>
<keyword evidence="4" id="KW-0460">Magnesium</keyword>
<keyword evidence="7" id="KW-1185">Reference proteome</keyword>
<proteinExistence type="inferred from homology"/>
<dbReference type="PANTHER" id="PTHR46193:SF18">
    <property type="entry name" value="HEXITOL PHOSPHATASE B"/>
    <property type="match status" value="1"/>
</dbReference>
<evidence type="ECO:0000256" key="4">
    <source>
        <dbReference type="ARBA" id="ARBA00022842"/>
    </source>
</evidence>
<organism evidence="6 7">
    <name type="scientific">Hymenobacter gummosus</name>
    <dbReference type="NCBI Taxonomy" id="1776032"/>
    <lineage>
        <taxon>Bacteria</taxon>
        <taxon>Pseudomonadati</taxon>
        <taxon>Bacteroidota</taxon>
        <taxon>Cytophagia</taxon>
        <taxon>Cytophagales</taxon>
        <taxon>Hymenobacteraceae</taxon>
        <taxon>Hymenobacter</taxon>
    </lineage>
</organism>
<dbReference type="SUPFAM" id="SSF56784">
    <property type="entry name" value="HAD-like"/>
    <property type="match status" value="1"/>
</dbReference>
<comment type="caution">
    <text evidence="6">The sequence shown here is derived from an EMBL/GenBank/DDBJ whole genome shotgun (WGS) entry which is preliminary data.</text>
</comment>
<dbReference type="CDD" id="cd07505">
    <property type="entry name" value="HAD_BPGM-like"/>
    <property type="match status" value="1"/>
</dbReference>
<dbReference type="Gene3D" id="3.40.50.1000">
    <property type="entry name" value="HAD superfamily/HAD-like"/>
    <property type="match status" value="1"/>
</dbReference>
<dbReference type="OrthoDB" id="9797743at2"/>
<dbReference type="PANTHER" id="PTHR46193">
    <property type="entry name" value="6-PHOSPHOGLUCONATE PHOSPHATASE"/>
    <property type="match status" value="1"/>
</dbReference>
<dbReference type="EMBL" id="RXOF01000001">
    <property type="protein sequence ID" value="RTQ53603.1"/>
    <property type="molecule type" value="Genomic_DNA"/>
</dbReference>